<keyword evidence="5" id="KW-0472">Membrane</keyword>
<dbReference type="STRING" id="1855283.SAMN05216382_0078"/>
<evidence type="ECO:0000313" key="8">
    <source>
        <dbReference type="Proteomes" id="UP000199214"/>
    </source>
</evidence>
<dbReference type="AlphaFoldDB" id="A0A1H7FN49"/>
<keyword evidence="8" id="KW-1185">Reference proteome</keyword>
<dbReference type="PANTHER" id="PTHR34138">
    <property type="entry name" value="CELL SHAPE-DETERMINING PROTEIN MREC"/>
    <property type="match status" value="1"/>
</dbReference>
<evidence type="ECO:0000256" key="4">
    <source>
        <dbReference type="ARBA" id="ARBA00032089"/>
    </source>
</evidence>
<feature type="transmembrane region" description="Helical" evidence="5">
    <location>
        <begin position="20"/>
        <end position="42"/>
    </location>
</feature>
<organism evidence="7 8">
    <name type="scientific">Sphingomonas palmae</name>
    <dbReference type="NCBI Taxonomy" id="1855283"/>
    <lineage>
        <taxon>Bacteria</taxon>
        <taxon>Pseudomonadati</taxon>
        <taxon>Pseudomonadota</taxon>
        <taxon>Alphaproteobacteria</taxon>
        <taxon>Sphingomonadales</taxon>
        <taxon>Sphingomonadaceae</taxon>
        <taxon>Sphingomonas</taxon>
    </lineage>
</organism>
<proteinExistence type="inferred from homology"/>
<evidence type="ECO:0000256" key="3">
    <source>
        <dbReference type="ARBA" id="ARBA00022960"/>
    </source>
</evidence>
<dbReference type="GO" id="GO:0005886">
    <property type="term" value="C:plasma membrane"/>
    <property type="evidence" value="ECO:0007669"/>
    <property type="project" value="TreeGrafter"/>
</dbReference>
<evidence type="ECO:0000259" key="6">
    <source>
        <dbReference type="Pfam" id="PF04085"/>
    </source>
</evidence>
<name>A0A1H7FN49_9SPHN</name>
<evidence type="ECO:0000256" key="5">
    <source>
        <dbReference type="SAM" id="Phobius"/>
    </source>
</evidence>
<dbReference type="PANTHER" id="PTHR34138:SF1">
    <property type="entry name" value="CELL SHAPE-DETERMINING PROTEIN MREC"/>
    <property type="match status" value="1"/>
</dbReference>
<comment type="similarity">
    <text evidence="1">Belongs to the MreC family.</text>
</comment>
<evidence type="ECO:0000256" key="1">
    <source>
        <dbReference type="ARBA" id="ARBA00009369"/>
    </source>
</evidence>
<dbReference type="GO" id="GO:0008360">
    <property type="term" value="P:regulation of cell shape"/>
    <property type="evidence" value="ECO:0007669"/>
    <property type="project" value="UniProtKB-KW"/>
</dbReference>
<dbReference type="Gene3D" id="2.40.10.350">
    <property type="entry name" value="Rod shape-determining protein MreC, domain 2"/>
    <property type="match status" value="1"/>
</dbReference>
<dbReference type="Pfam" id="PF04085">
    <property type="entry name" value="MreC"/>
    <property type="match status" value="1"/>
</dbReference>
<dbReference type="InterPro" id="IPR007221">
    <property type="entry name" value="MreC"/>
</dbReference>
<dbReference type="Proteomes" id="UP000199214">
    <property type="component" value="Unassembled WGS sequence"/>
</dbReference>
<dbReference type="InterPro" id="IPR055342">
    <property type="entry name" value="MreC_beta-barrel_core"/>
</dbReference>
<dbReference type="Gene3D" id="2.40.10.340">
    <property type="entry name" value="Rod shape-determining protein MreC, domain 1"/>
    <property type="match status" value="1"/>
</dbReference>
<dbReference type="InterPro" id="IPR042175">
    <property type="entry name" value="Cell/Rod_MreC_2"/>
</dbReference>
<dbReference type="EMBL" id="FNZZ01000001">
    <property type="protein sequence ID" value="SEK26647.1"/>
    <property type="molecule type" value="Genomic_DNA"/>
</dbReference>
<feature type="domain" description="Rod shape-determining protein MreC beta-barrel core" evidence="6">
    <location>
        <begin position="135"/>
        <end position="274"/>
    </location>
</feature>
<sequence>MAPPRDRRPGFSRRAQYGVFFGYILAIAGGVVGAVLLALSLLNPTGFSVARAAVAEVTAPVSSAVAVVVDSVSGIPDAIASWWDVHGKNAELTAQAARARPALVAGHLAQLENARLRRLLAVRDLDPAVVVTARIVSSSATSTRRYGLLNAGSWQGVREGQPVLGPEGLVGRVLETGPNTARVLLLTDPQSIVPVRRLRDGLPALAAGRGDGLVDIRVIDTDDAHFKAGDLFVTSGSGGIFGPGMLVARALRGGPETAPAKPFARPDSLDIVSVRHIYSPPLLPARAAVPGAAPLPSATATPPAP</sequence>
<gene>
    <name evidence="7" type="ORF">SAMN05216382_0078</name>
</gene>
<dbReference type="InterPro" id="IPR042177">
    <property type="entry name" value="Cell/Rod_1"/>
</dbReference>
<evidence type="ECO:0000256" key="2">
    <source>
        <dbReference type="ARBA" id="ARBA00013855"/>
    </source>
</evidence>
<keyword evidence="5" id="KW-0812">Transmembrane</keyword>
<protein>
    <recommendedName>
        <fullName evidence="2">Cell shape-determining protein MreC</fullName>
    </recommendedName>
    <alternativeName>
        <fullName evidence="4">Cell shape protein MreC</fullName>
    </alternativeName>
</protein>
<keyword evidence="5" id="KW-1133">Transmembrane helix</keyword>
<evidence type="ECO:0000313" key="7">
    <source>
        <dbReference type="EMBL" id="SEK26647.1"/>
    </source>
</evidence>
<keyword evidence="3" id="KW-0133">Cell shape</keyword>
<accession>A0A1H7FN49</accession>
<reference evidence="8" key="1">
    <citation type="submission" date="2016-10" db="EMBL/GenBank/DDBJ databases">
        <authorList>
            <person name="Varghese N."/>
            <person name="Submissions S."/>
        </authorList>
    </citation>
    <scope>NUCLEOTIDE SEQUENCE [LARGE SCALE GENOMIC DNA]</scope>
    <source>
        <strain evidence="8">JS21-1</strain>
    </source>
</reference>
<dbReference type="RefSeq" id="WP_245708210.1">
    <property type="nucleotide sequence ID" value="NZ_FNZZ01000001.1"/>
</dbReference>